<gene>
    <name evidence="2" type="primary">BnaA01g05470D</name>
    <name evidence="2" type="ORF">GSBRNA2T00073968001</name>
</gene>
<evidence type="ECO:0000256" key="1">
    <source>
        <dbReference type="SAM" id="MobiDB-lite"/>
    </source>
</evidence>
<dbReference type="EMBL" id="LK032511">
    <property type="protein sequence ID" value="CDY41975.1"/>
    <property type="molecule type" value="Genomic_DNA"/>
</dbReference>
<evidence type="ECO:0000313" key="3">
    <source>
        <dbReference type="Proteomes" id="UP000028999"/>
    </source>
</evidence>
<evidence type="ECO:0000313" key="2">
    <source>
        <dbReference type="EMBL" id="CDY41975.1"/>
    </source>
</evidence>
<dbReference type="PaxDb" id="3708-A0A078HTW0"/>
<organism evidence="2 3">
    <name type="scientific">Brassica napus</name>
    <name type="common">Rape</name>
    <dbReference type="NCBI Taxonomy" id="3708"/>
    <lineage>
        <taxon>Eukaryota</taxon>
        <taxon>Viridiplantae</taxon>
        <taxon>Streptophyta</taxon>
        <taxon>Embryophyta</taxon>
        <taxon>Tracheophyta</taxon>
        <taxon>Spermatophyta</taxon>
        <taxon>Magnoliopsida</taxon>
        <taxon>eudicotyledons</taxon>
        <taxon>Gunneridae</taxon>
        <taxon>Pentapetalae</taxon>
        <taxon>rosids</taxon>
        <taxon>malvids</taxon>
        <taxon>Brassicales</taxon>
        <taxon>Brassicaceae</taxon>
        <taxon>Brassiceae</taxon>
        <taxon>Brassica</taxon>
    </lineage>
</organism>
<dbReference type="Proteomes" id="UP000028999">
    <property type="component" value="Unassembled WGS sequence"/>
</dbReference>
<protein>
    <submittedName>
        <fullName evidence="2">BnaA01g05470D protein</fullName>
    </submittedName>
</protein>
<reference evidence="2 3" key="1">
    <citation type="journal article" date="2014" name="Science">
        <title>Plant genetics. Early allopolyploid evolution in the post-Neolithic Brassica napus oilseed genome.</title>
        <authorList>
            <person name="Chalhoub B."/>
            <person name="Denoeud F."/>
            <person name="Liu S."/>
            <person name="Parkin I.A."/>
            <person name="Tang H."/>
            <person name="Wang X."/>
            <person name="Chiquet J."/>
            <person name="Belcram H."/>
            <person name="Tong C."/>
            <person name="Samans B."/>
            <person name="Correa M."/>
            <person name="Da Silva C."/>
            <person name="Just J."/>
            <person name="Falentin C."/>
            <person name="Koh C.S."/>
            <person name="Le Clainche I."/>
            <person name="Bernard M."/>
            <person name="Bento P."/>
            <person name="Noel B."/>
            <person name="Labadie K."/>
            <person name="Alberti A."/>
            <person name="Charles M."/>
            <person name="Arnaud D."/>
            <person name="Guo H."/>
            <person name="Daviaud C."/>
            <person name="Alamery S."/>
            <person name="Jabbari K."/>
            <person name="Zhao M."/>
            <person name="Edger P.P."/>
            <person name="Chelaifa H."/>
            <person name="Tack D."/>
            <person name="Lassalle G."/>
            <person name="Mestiri I."/>
            <person name="Schnel N."/>
            <person name="Le Paslier M.C."/>
            <person name="Fan G."/>
            <person name="Renault V."/>
            <person name="Bayer P.E."/>
            <person name="Golicz A.A."/>
            <person name="Manoli S."/>
            <person name="Lee T.H."/>
            <person name="Thi V.H."/>
            <person name="Chalabi S."/>
            <person name="Hu Q."/>
            <person name="Fan C."/>
            <person name="Tollenaere R."/>
            <person name="Lu Y."/>
            <person name="Battail C."/>
            <person name="Shen J."/>
            <person name="Sidebottom C.H."/>
            <person name="Wang X."/>
            <person name="Canaguier A."/>
            <person name="Chauveau A."/>
            <person name="Berard A."/>
            <person name="Deniot G."/>
            <person name="Guan M."/>
            <person name="Liu Z."/>
            <person name="Sun F."/>
            <person name="Lim Y.P."/>
            <person name="Lyons E."/>
            <person name="Town C.D."/>
            <person name="Bancroft I."/>
            <person name="Wang X."/>
            <person name="Meng J."/>
            <person name="Ma J."/>
            <person name="Pires J.C."/>
            <person name="King G.J."/>
            <person name="Brunel D."/>
            <person name="Delourme R."/>
            <person name="Renard M."/>
            <person name="Aury J.M."/>
            <person name="Adams K.L."/>
            <person name="Batley J."/>
            <person name="Snowdon R.J."/>
            <person name="Tost J."/>
            <person name="Edwards D."/>
            <person name="Zhou Y."/>
            <person name="Hua W."/>
            <person name="Sharpe A.G."/>
            <person name="Paterson A.H."/>
            <person name="Guan C."/>
            <person name="Wincker P."/>
        </authorList>
    </citation>
    <scope>NUCLEOTIDE SEQUENCE [LARGE SCALE GENOMIC DNA]</scope>
    <source>
        <strain evidence="3">cv. Darmor-bzh</strain>
    </source>
</reference>
<name>A0A078HTW0_BRANA</name>
<dbReference type="AlphaFoldDB" id="A0A078HTW0"/>
<sequence length="20" mass="2198">MISKNETIKSPRLVAPIQTA</sequence>
<keyword evidence="3" id="KW-1185">Reference proteome</keyword>
<proteinExistence type="predicted"/>
<accession>A0A078HTW0</accession>
<feature type="region of interest" description="Disordered" evidence="1">
    <location>
        <begin position="1"/>
        <end position="20"/>
    </location>
</feature>